<dbReference type="Proteomes" id="UP001150581">
    <property type="component" value="Unassembled WGS sequence"/>
</dbReference>
<dbReference type="EMBL" id="JANBPG010000084">
    <property type="protein sequence ID" value="KAJ1900369.1"/>
    <property type="molecule type" value="Genomic_DNA"/>
</dbReference>
<evidence type="ECO:0000313" key="1">
    <source>
        <dbReference type="EMBL" id="KAJ1900369.1"/>
    </source>
</evidence>
<gene>
    <name evidence="1" type="ORF">LPJ66_001508</name>
</gene>
<protein>
    <submittedName>
        <fullName evidence="1">Uncharacterized protein</fullName>
    </submittedName>
</protein>
<keyword evidence="2" id="KW-1185">Reference proteome</keyword>
<comment type="caution">
    <text evidence="1">The sequence shown here is derived from an EMBL/GenBank/DDBJ whole genome shotgun (WGS) entry which is preliminary data.</text>
</comment>
<evidence type="ECO:0000313" key="2">
    <source>
        <dbReference type="Proteomes" id="UP001150581"/>
    </source>
</evidence>
<proteinExistence type="predicted"/>
<sequence length="166" mass="19127">MPSSRSFIATAIGILTTTTLGYHLLMRGQKKPKHCVFCNPLDRIVYEDDEFIAFHDIRPDATAHLLVIPRQHYGTIKELTPEDMPMVERMYAIGQRVLEEQGFSSPDETRFGFHRPPFNSVHHLHMHCLGLPFKPKRAEMMFPGAGSPWFMPTEHLLRKMLDESIP</sequence>
<name>A0ACC1IT22_9FUNG</name>
<organism evidence="1 2">
    <name type="scientific">Kickxella alabastrina</name>
    <dbReference type="NCBI Taxonomy" id="61397"/>
    <lineage>
        <taxon>Eukaryota</taxon>
        <taxon>Fungi</taxon>
        <taxon>Fungi incertae sedis</taxon>
        <taxon>Zoopagomycota</taxon>
        <taxon>Kickxellomycotina</taxon>
        <taxon>Kickxellomycetes</taxon>
        <taxon>Kickxellales</taxon>
        <taxon>Kickxellaceae</taxon>
        <taxon>Kickxella</taxon>
    </lineage>
</organism>
<reference evidence="1" key="1">
    <citation type="submission" date="2022-07" db="EMBL/GenBank/DDBJ databases">
        <title>Phylogenomic reconstructions and comparative analyses of Kickxellomycotina fungi.</title>
        <authorList>
            <person name="Reynolds N.K."/>
            <person name="Stajich J.E."/>
            <person name="Barry K."/>
            <person name="Grigoriev I.V."/>
            <person name="Crous P."/>
            <person name="Smith M.E."/>
        </authorList>
    </citation>
    <scope>NUCLEOTIDE SEQUENCE</scope>
    <source>
        <strain evidence="1">Benny 63K</strain>
    </source>
</reference>
<accession>A0ACC1IT22</accession>